<feature type="non-terminal residue" evidence="1">
    <location>
        <position position="1"/>
    </location>
</feature>
<sequence length="94" mass="10086">VGARALLDSLDLDSPGGYAPTALIHRFRALLGKIWCQASGCGRRWRHDRAGLPCTEPVEFDVRDAEGNGGPMCAGHALDARDRLIDAVVTPLGY</sequence>
<name>A0ABV2W0D1_9ACTN</name>
<organism evidence="1 2">
    <name type="scientific">Micromonospora fulviviridis</name>
    <dbReference type="NCBI Taxonomy" id="47860"/>
    <lineage>
        <taxon>Bacteria</taxon>
        <taxon>Bacillati</taxon>
        <taxon>Actinomycetota</taxon>
        <taxon>Actinomycetes</taxon>
        <taxon>Micromonosporales</taxon>
        <taxon>Micromonosporaceae</taxon>
        <taxon>Micromonospora</taxon>
    </lineage>
</organism>
<comment type="caution">
    <text evidence="1">The sequence shown here is derived from an EMBL/GenBank/DDBJ whole genome shotgun (WGS) entry which is preliminary data.</text>
</comment>
<evidence type="ECO:0000313" key="2">
    <source>
        <dbReference type="Proteomes" id="UP001550348"/>
    </source>
</evidence>
<accession>A0ABV2W0D1</accession>
<gene>
    <name evidence="1" type="ORF">ABZ071_36560</name>
</gene>
<dbReference type="EMBL" id="JBEXRX010000419">
    <property type="protein sequence ID" value="MEU0157256.1"/>
    <property type="molecule type" value="Genomic_DNA"/>
</dbReference>
<protein>
    <submittedName>
        <fullName evidence="1">Uncharacterized protein</fullName>
    </submittedName>
</protein>
<proteinExistence type="predicted"/>
<evidence type="ECO:0000313" key="1">
    <source>
        <dbReference type="EMBL" id="MEU0157256.1"/>
    </source>
</evidence>
<keyword evidence="2" id="KW-1185">Reference proteome</keyword>
<reference evidence="1 2" key="1">
    <citation type="submission" date="2024-06" db="EMBL/GenBank/DDBJ databases">
        <title>The Natural Products Discovery Center: Release of the First 8490 Sequenced Strains for Exploring Actinobacteria Biosynthetic Diversity.</title>
        <authorList>
            <person name="Kalkreuter E."/>
            <person name="Kautsar S.A."/>
            <person name="Yang D."/>
            <person name="Bader C.D."/>
            <person name="Teijaro C.N."/>
            <person name="Fluegel L."/>
            <person name="Davis C.M."/>
            <person name="Simpson J.R."/>
            <person name="Lauterbach L."/>
            <person name="Steele A.D."/>
            <person name="Gui C."/>
            <person name="Meng S."/>
            <person name="Li G."/>
            <person name="Viehrig K."/>
            <person name="Ye F."/>
            <person name="Su P."/>
            <person name="Kiefer A.F."/>
            <person name="Nichols A."/>
            <person name="Cepeda A.J."/>
            <person name="Yan W."/>
            <person name="Fan B."/>
            <person name="Jiang Y."/>
            <person name="Adhikari A."/>
            <person name="Zheng C.-J."/>
            <person name="Schuster L."/>
            <person name="Cowan T.M."/>
            <person name="Smanski M.J."/>
            <person name="Chevrette M.G."/>
            <person name="De Carvalho L.P.S."/>
            <person name="Shen B."/>
        </authorList>
    </citation>
    <scope>NUCLEOTIDE SEQUENCE [LARGE SCALE GENOMIC DNA]</scope>
    <source>
        <strain evidence="1 2">NPDC006286</strain>
    </source>
</reference>
<dbReference type="Proteomes" id="UP001550348">
    <property type="component" value="Unassembled WGS sequence"/>
</dbReference>
<dbReference type="RefSeq" id="WP_355668705.1">
    <property type="nucleotide sequence ID" value="NZ_JBEXRX010000419.1"/>
</dbReference>